<evidence type="ECO:0000256" key="4">
    <source>
        <dbReference type="ARBA" id="ARBA00023136"/>
    </source>
</evidence>
<evidence type="ECO:0000256" key="6">
    <source>
        <dbReference type="SAM" id="Phobius"/>
    </source>
</evidence>
<feature type="transmembrane region" description="Helical" evidence="6">
    <location>
        <begin position="96"/>
        <end position="118"/>
    </location>
</feature>
<dbReference type="Pfam" id="PF03547">
    <property type="entry name" value="Mem_trans"/>
    <property type="match status" value="1"/>
</dbReference>
<gene>
    <name evidence="7" type="ORF">TRUGW13939_08516</name>
</gene>
<feature type="compositionally biased region" description="Basic and acidic residues" evidence="5">
    <location>
        <begin position="196"/>
        <end position="207"/>
    </location>
</feature>
<evidence type="ECO:0000256" key="1">
    <source>
        <dbReference type="ARBA" id="ARBA00004141"/>
    </source>
</evidence>
<sequence>MPSLEDGTAAPFLGALQACTSVLLTLLYGIIARQANIIHEKTINDMSGLCVRLFLPALIMVKLGSELHIGIAMNYVPVFSAFFPPNSNNIGRMGKALIIKKVWAISYTAISVVMGYILSRLLRLPQWVTPTVSSNNTSSLPLLLLETLQSTGSLSLITPPGQTQKDAVNRAQSYFLVCAVTTKTISYAIGPRMLRDMGNEGRNRQPEDDVDSENQTTNVQQQQQQDNSSNNNHNTCNGATHLPTEQEEEEAANEHTSLLPTRVQIARHNTHSAIRYIFSFFPKTLRRGLNAIDSPFLDAALLCTVTGVLVGLVPKLHHAFFASYEDGGIFHAWLTSSIENIGGLFTSLQVFLVGCKLGVSFEKMRRSKHSGNVPVRALLVIFCVRLIVWPAISISSLYLFIRYTKILPRDPILWFSMMVMPTGPPALIISGLTELGEVSELEKMAIAKVLAVMYMLSPVVSFTITGALKATEAILRSEGQK</sequence>
<dbReference type="EMBL" id="CP055901">
    <property type="protein sequence ID" value="QKX61368.1"/>
    <property type="molecule type" value="Genomic_DNA"/>
</dbReference>
<keyword evidence="2 6" id="KW-0812">Transmembrane</keyword>
<evidence type="ECO:0000256" key="3">
    <source>
        <dbReference type="ARBA" id="ARBA00022989"/>
    </source>
</evidence>
<keyword evidence="8" id="KW-1185">Reference proteome</keyword>
<evidence type="ECO:0000256" key="5">
    <source>
        <dbReference type="SAM" id="MobiDB-lite"/>
    </source>
</evidence>
<organism evidence="7 8">
    <name type="scientific">Talaromyces rugulosus</name>
    <name type="common">Penicillium rugulosum</name>
    <dbReference type="NCBI Taxonomy" id="121627"/>
    <lineage>
        <taxon>Eukaryota</taxon>
        <taxon>Fungi</taxon>
        <taxon>Dikarya</taxon>
        <taxon>Ascomycota</taxon>
        <taxon>Pezizomycotina</taxon>
        <taxon>Eurotiomycetes</taxon>
        <taxon>Eurotiomycetidae</taxon>
        <taxon>Eurotiales</taxon>
        <taxon>Trichocomaceae</taxon>
        <taxon>Talaromyces</taxon>
        <taxon>Talaromyces sect. Islandici</taxon>
    </lineage>
</organism>
<dbReference type="KEGG" id="trg:TRUGW13939_08516"/>
<protein>
    <recommendedName>
        <fullName evidence="9">Auxin efflux carrier</fullName>
    </recommendedName>
</protein>
<dbReference type="GeneID" id="55996005"/>
<proteinExistence type="predicted"/>
<dbReference type="PANTHER" id="PTHR31794">
    <property type="entry name" value="AUXIN EFFLUX TRANSPORTER FAMILY PROTEIN (EUROFUNG)"/>
    <property type="match status" value="1"/>
</dbReference>
<feature type="compositionally biased region" description="Low complexity" evidence="5">
    <location>
        <begin position="213"/>
        <end position="237"/>
    </location>
</feature>
<feature type="transmembrane region" description="Helical" evidence="6">
    <location>
        <begin position="445"/>
        <end position="468"/>
    </location>
</feature>
<evidence type="ECO:0000313" key="7">
    <source>
        <dbReference type="EMBL" id="QKX61368.1"/>
    </source>
</evidence>
<dbReference type="PANTHER" id="PTHR31794:SF4">
    <property type="entry name" value="AUXIN EFFLUX TRANSPORTER FAMILY PROTEIN (EUROFUNG)"/>
    <property type="match status" value="1"/>
</dbReference>
<keyword evidence="3 6" id="KW-1133">Transmembrane helix</keyword>
<comment type="subcellular location">
    <subcellularLocation>
        <location evidence="1">Membrane</location>
        <topology evidence="1">Multi-pass membrane protein</topology>
    </subcellularLocation>
</comment>
<feature type="transmembrane region" description="Helical" evidence="6">
    <location>
        <begin position="412"/>
        <end position="433"/>
    </location>
</feature>
<keyword evidence="4 6" id="KW-0472">Membrane</keyword>
<dbReference type="GO" id="GO:0005783">
    <property type="term" value="C:endoplasmic reticulum"/>
    <property type="evidence" value="ECO:0007669"/>
    <property type="project" value="TreeGrafter"/>
</dbReference>
<dbReference type="Proteomes" id="UP000509510">
    <property type="component" value="Chromosome IV"/>
</dbReference>
<dbReference type="InterPro" id="IPR004776">
    <property type="entry name" value="Mem_transp_PIN-like"/>
</dbReference>
<feature type="transmembrane region" description="Helical" evidence="6">
    <location>
        <begin position="333"/>
        <end position="354"/>
    </location>
</feature>
<feature type="transmembrane region" description="Helical" evidence="6">
    <location>
        <begin position="375"/>
        <end position="400"/>
    </location>
</feature>
<reference evidence="8" key="1">
    <citation type="submission" date="2020-06" db="EMBL/GenBank/DDBJ databases">
        <title>A chromosome-scale genome assembly of Talaromyces rugulosus W13939.</title>
        <authorList>
            <person name="Wang B."/>
            <person name="Guo L."/>
            <person name="Ye K."/>
            <person name="Wang L."/>
        </authorList>
    </citation>
    <scope>NUCLEOTIDE SEQUENCE [LARGE SCALE GENOMIC DNA]</scope>
    <source>
        <strain evidence="8">W13939</strain>
    </source>
</reference>
<feature type="transmembrane region" description="Helical" evidence="6">
    <location>
        <begin position="12"/>
        <end position="32"/>
    </location>
</feature>
<dbReference type="RefSeq" id="XP_035347543.1">
    <property type="nucleotide sequence ID" value="XM_035491650.1"/>
</dbReference>
<name>A0A7H8R600_TALRU</name>
<dbReference type="AlphaFoldDB" id="A0A7H8R600"/>
<feature type="transmembrane region" description="Helical" evidence="6">
    <location>
        <begin position="53"/>
        <end position="76"/>
    </location>
</feature>
<dbReference type="GO" id="GO:0016020">
    <property type="term" value="C:membrane"/>
    <property type="evidence" value="ECO:0007669"/>
    <property type="project" value="UniProtKB-SubCell"/>
</dbReference>
<feature type="transmembrane region" description="Helical" evidence="6">
    <location>
        <begin position="296"/>
        <end position="313"/>
    </location>
</feature>
<dbReference type="GO" id="GO:0055085">
    <property type="term" value="P:transmembrane transport"/>
    <property type="evidence" value="ECO:0007669"/>
    <property type="project" value="InterPro"/>
</dbReference>
<evidence type="ECO:0000256" key="2">
    <source>
        <dbReference type="ARBA" id="ARBA00022692"/>
    </source>
</evidence>
<dbReference type="OrthoDB" id="191139at2759"/>
<evidence type="ECO:0008006" key="9">
    <source>
        <dbReference type="Google" id="ProtNLM"/>
    </source>
</evidence>
<accession>A0A7H8R600</accession>
<feature type="region of interest" description="Disordered" evidence="5">
    <location>
        <begin position="196"/>
        <end position="255"/>
    </location>
</feature>
<evidence type="ECO:0000313" key="8">
    <source>
        <dbReference type="Proteomes" id="UP000509510"/>
    </source>
</evidence>